<dbReference type="Gene3D" id="3.30.200.20">
    <property type="entry name" value="Phosphorylase Kinase, domain 1"/>
    <property type="match status" value="1"/>
</dbReference>
<dbReference type="Gene3D" id="3.90.1200.10">
    <property type="match status" value="1"/>
</dbReference>
<feature type="domain" description="Aminoglycoside phosphotransferase" evidence="1">
    <location>
        <begin position="78"/>
        <end position="355"/>
    </location>
</feature>
<reference evidence="2" key="1">
    <citation type="submission" date="2022-12" db="EMBL/GenBank/DDBJ databases">
        <authorList>
            <person name="Petersen C."/>
        </authorList>
    </citation>
    <scope>NUCLEOTIDE SEQUENCE</scope>
    <source>
        <strain evidence="2">IBT 15544</strain>
    </source>
</reference>
<evidence type="ECO:0000313" key="2">
    <source>
        <dbReference type="EMBL" id="KAJ5218169.1"/>
    </source>
</evidence>
<accession>A0A9W9NG75</accession>
<reference evidence="2" key="2">
    <citation type="journal article" date="2023" name="IMA Fungus">
        <title>Comparative genomic study of the Penicillium genus elucidates a diverse pangenome and 15 lateral gene transfer events.</title>
        <authorList>
            <person name="Petersen C."/>
            <person name="Sorensen T."/>
            <person name="Nielsen M.R."/>
            <person name="Sondergaard T.E."/>
            <person name="Sorensen J.L."/>
            <person name="Fitzpatrick D.A."/>
            <person name="Frisvad J.C."/>
            <person name="Nielsen K.L."/>
        </authorList>
    </citation>
    <scope>NUCLEOTIDE SEQUENCE</scope>
    <source>
        <strain evidence="2">IBT 15544</strain>
    </source>
</reference>
<sequence length="485" mass="55292">MTADFWPSAVKLSGSLSQRCVSSPLPPNPCEMDFDDLAKQQSDRIFQVWLQNLLGNSPEDLAGKLASRHYPGSTPATASRLSNGAFNVCYRVTFENGRRVVVRFVALGRVVARNEKVEDEVAIMQYVGQHTTIPVPIVLGSGKCAVGPYIVMSYIEGNPLSGYLRDSSQITVTLNLGISIPILRRAYFGMAEVLLELSKAGFPFIGAIRRTESDEWTVQKRPLTFNMNRLTQFSNIPLKVFERGRFNNAADYFEELARQQFYHLEFQCNNAITDEADCRKKYIARCLFRKLAREIPKEHCSGPFRLYCDDFRPDNVLVDASSLNITGVVDWEFSYAAPVEYTLAAPWWLLLESPEDWEPNLDQFLTRYMPKFRVFLEVLKHCETRKIQGGSLSESQRLSIAMEKSLETGLFWICLALRHSSMFDEIYWDFIDSRFYGPFTTTEDRLSLLSAEERLNIDAVVESKMRQASEGTLISHYSIDELVDL</sequence>
<dbReference type="RefSeq" id="XP_058312742.1">
    <property type="nucleotide sequence ID" value="XM_058447331.1"/>
</dbReference>
<evidence type="ECO:0000259" key="1">
    <source>
        <dbReference type="Pfam" id="PF01636"/>
    </source>
</evidence>
<dbReference type="AlphaFoldDB" id="A0A9W9NG75"/>
<dbReference type="GeneID" id="83174631"/>
<dbReference type="Pfam" id="PF01636">
    <property type="entry name" value="APH"/>
    <property type="match status" value="1"/>
</dbReference>
<dbReference type="InterPro" id="IPR002575">
    <property type="entry name" value="Aminoglycoside_PTrfase"/>
</dbReference>
<protein>
    <submittedName>
        <fullName evidence="2">Aminoglycoside phosphotransferase</fullName>
    </submittedName>
</protein>
<evidence type="ECO:0000313" key="3">
    <source>
        <dbReference type="Proteomes" id="UP001150904"/>
    </source>
</evidence>
<dbReference type="Proteomes" id="UP001150904">
    <property type="component" value="Unassembled WGS sequence"/>
</dbReference>
<dbReference type="EMBL" id="JAPQKR010000004">
    <property type="protein sequence ID" value="KAJ5218169.1"/>
    <property type="molecule type" value="Genomic_DNA"/>
</dbReference>
<organism evidence="2 3">
    <name type="scientific">Penicillium cinerascens</name>
    <dbReference type="NCBI Taxonomy" id="70096"/>
    <lineage>
        <taxon>Eukaryota</taxon>
        <taxon>Fungi</taxon>
        <taxon>Dikarya</taxon>
        <taxon>Ascomycota</taxon>
        <taxon>Pezizomycotina</taxon>
        <taxon>Eurotiomycetes</taxon>
        <taxon>Eurotiomycetidae</taxon>
        <taxon>Eurotiales</taxon>
        <taxon>Aspergillaceae</taxon>
        <taxon>Penicillium</taxon>
    </lineage>
</organism>
<dbReference type="PANTHER" id="PTHR21310">
    <property type="entry name" value="AMINOGLYCOSIDE PHOSPHOTRANSFERASE-RELATED-RELATED"/>
    <property type="match status" value="1"/>
</dbReference>
<dbReference type="InterPro" id="IPR011009">
    <property type="entry name" value="Kinase-like_dom_sf"/>
</dbReference>
<dbReference type="SUPFAM" id="SSF56112">
    <property type="entry name" value="Protein kinase-like (PK-like)"/>
    <property type="match status" value="1"/>
</dbReference>
<dbReference type="InterPro" id="IPR051678">
    <property type="entry name" value="AGP_Transferase"/>
</dbReference>
<name>A0A9W9NG75_9EURO</name>
<keyword evidence="3" id="KW-1185">Reference proteome</keyword>
<gene>
    <name evidence="2" type="ORF">N7498_000268</name>
</gene>
<comment type="caution">
    <text evidence="2">The sequence shown here is derived from an EMBL/GenBank/DDBJ whole genome shotgun (WGS) entry which is preliminary data.</text>
</comment>
<proteinExistence type="predicted"/>
<dbReference type="PANTHER" id="PTHR21310:SF37">
    <property type="entry name" value="AMINOGLYCOSIDE PHOSPHOTRANSFERASE DOMAIN-CONTAINING PROTEIN"/>
    <property type="match status" value="1"/>
</dbReference>
<dbReference type="OrthoDB" id="5412996at2759"/>